<keyword evidence="6 9" id="KW-1133">Transmembrane helix</keyword>
<sequence>MEETPACCDSPTPPPVTTPPVPPPQDPGVLNSLDSSQLMEEIANLSKQLLQDDNRDTIALANGILNLTGNFMAVNGSDLAIIGDLNVTYNDNVTQRTLLANTTYFSNATSRGGGVQFDGDDGFGNDAAWILTATFIIFTMQSGFGLLESGCVSMKNETNIMVKNVVDVVLGGFTYWLFGYAFSFGKSEWTTPFCGWGDFAINPDEATMGKVYTTFFFQMSFATTATTIVSGAIAERFNFVAYVIFSAVNTVVYCIPAGWIWAEHGFLFQLGVVDIAGSCGVHLCGGASALVASKMVGPRIGRYDDGEASLPMGSPTNAILGMFMLWWGWLGFNCGSTFGINGHLWKYAARTAVTTIQSSIGGGLAGMSLSWYKNHRLEVGDVVNSVLGALVSITAGCALFTSWEALFIGLVGGLIAVLGMPLLDKLHIDDPVGAVSVHGLCGIWAMVSIGLFVQADSLQHMTGGYSGLFRGGGFYLLGIQSLACLCIITWSTSVTFIILFLIDKFLMGIRMSEWEELVGADFAEHGIRRRNVGVSRAVSVLGLQHNGFDYSDILPQGDNPCHVKVLSNLDMLSSRRGSTLSKAVEQVTTKSFKTRLLPSFLLNGKSKDSKNRKERNEFFNNNQVTPLDNSNTYSAWQ</sequence>
<dbReference type="PANTHER" id="PTHR11730">
    <property type="entry name" value="AMMONIUM TRANSPORTER"/>
    <property type="match status" value="1"/>
</dbReference>
<feature type="transmembrane region" description="Helical" evidence="9">
    <location>
        <begin position="215"/>
        <end position="234"/>
    </location>
</feature>
<comment type="subcellular location">
    <subcellularLocation>
        <location evidence="9">Cell membrane</location>
        <topology evidence="9">Multi-pass membrane protein</topology>
    </subcellularLocation>
    <subcellularLocation>
        <location evidence="1">Membrane</location>
        <topology evidence="1">Multi-pass membrane protein</topology>
    </subcellularLocation>
</comment>
<evidence type="ECO:0000313" key="13">
    <source>
        <dbReference type="Proteomes" id="UP001487740"/>
    </source>
</evidence>
<feature type="transmembrane region" description="Helical" evidence="9">
    <location>
        <begin position="475"/>
        <end position="502"/>
    </location>
</feature>
<feature type="compositionally biased region" description="Polar residues" evidence="10">
    <location>
        <begin position="623"/>
        <end position="637"/>
    </location>
</feature>
<dbReference type="AlphaFoldDB" id="A0AAW0TGQ7"/>
<reference evidence="12 13" key="1">
    <citation type="submission" date="2023-03" db="EMBL/GenBank/DDBJ databases">
        <title>High-quality genome of Scylla paramamosain provides insights in environmental adaptation.</title>
        <authorList>
            <person name="Zhang L."/>
        </authorList>
    </citation>
    <scope>NUCLEOTIDE SEQUENCE [LARGE SCALE GENOMIC DNA]</scope>
    <source>
        <strain evidence="12">LZ_2023a</strain>
        <tissue evidence="12">Muscle</tissue>
    </source>
</reference>
<dbReference type="PANTHER" id="PTHR11730:SF58">
    <property type="entry name" value="AMMONIUM TRANSPORTER"/>
    <property type="match status" value="1"/>
</dbReference>
<dbReference type="Proteomes" id="UP001487740">
    <property type="component" value="Unassembled WGS sequence"/>
</dbReference>
<dbReference type="FunFam" id="1.10.3430.10:FF:000008">
    <property type="entry name" value="Ammonium transporter"/>
    <property type="match status" value="1"/>
</dbReference>
<evidence type="ECO:0000256" key="10">
    <source>
        <dbReference type="SAM" id="MobiDB-lite"/>
    </source>
</evidence>
<feature type="transmembrane region" description="Helical" evidence="9">
    <location>
        <begin position="239"/>
        <end position="261"/>
    </location>
</feature>
<protein>
    <recommendedName>
        <fullName evidence="9">Ammonium transporter</fullName>
    </recommendedName>
</protein>
<feature type="region of interest" description="Disordered" evidence="10">
    <location>
        <begin position="603"/>
        <end position="637"/>
    </location>
</feature>
<evidence type="ECO:0000313" key="12">
    <source>
        <dbReference type="EMBL" id="KAK8385950.1"/>
    </source>
</evidence>
<keyword evidence="4 9" id="KW-0813">Transport</keyword>
<comment type="similarity">
    <text evidence="2 9">Belongs to the ammonia transporter channel (TC 1.A.11.2) family.</text>
</comment>
<evidence type="ECO:0000259" key="11">
    <source>
        <dbReference type="Pfam" id="PF00909"/>
    </source>
</evidence>
<accession>A0AAW0TGQ7</accession>
<keyword evidence="8 9" id="KW-0924">Ammonia transport</keyword>
<feature type="domain" description="Ammonium transporter AmtB-like" evidence="11">
    <location>
        <begin position="128"/>
        <end position="526"/>
    </location>
</feature>
<keyword evidence="7 9" id="KW-0472">Membrane</keyword>
<evidence type="ECO:0000256" key="7">
    <source>
        <dbReference type="ARBA" id="ARBA00023136"/>
    </source>
</evidence>
<feature type="region of interest" description="Disordered" evidence="10">
    <location>
        <begin position="1"/>
        <end position="27"/>
    </location>
</feature>
<comment type="caution">
    <text evidence="9">Lacks conserved residue(s) required for the propagation of feature annotation.</text>
</comment>
<dbReference type="PRINTS" id="PR00342">
    <property type="entry name" value="RHESUSRHD"/>
</dbReference>
<feature type="transmembrane region" description="Helical" evidence="9">
    <location>
        <begin position="127"/>
        <end position="148"/>
    </location>
</feature>
<dbReference type="NCBIfam" id="TIGR00836">
    <property type="entry name" value="amt"/>
    <property type="match status" value="1"/>
</dbReference>
<proteinExistence type="inferred from homology"/>
<evidence type="ECO:0000256" key="9">
    <source>
        <dbReference type="RuleBase" id="RU362002"/>
    </source>
</evidence>
<evidence type="ECO:0000256" key="3">
    <source>
        <dbReference type="ARBA" id="ARBA00011036"/>
    </source>
</evidence>
<feature type="compositionally biased region" description="Pro residues" evidence="10">
    <location>
        <begin position="11"/>
        <end position="26"/>
    </location>
</feature>
<feature type="transmembrane region" description="Helical" evidence="9">
    <location>
        <begin position="160"/>
        <end position="182"/>
    </location>
</feature>
<dbReference type="InterPro" id="IPR002229">
    <property type="entry name" value="RhesusRHD"/>
</dbReference>
<evidence type="ECO:0000256" key="6">
    <source>
        <dbReference type="ARBA" id="ARBA00022989"/>
    </source>
</evidence>
<dbReference type="GO" id="GO:0005886">
    <property type="term" value="C:plasma membrane"/>
    <property type="evidence" value="ECO:0007669"/>
    <property type="project" value="UniProtKB-SubCell"/>
</dbReference>
<dbReference type="InterPro" id="IPR001905">
    <property type="entry name" value="Ammonium_transpt"/>
</dbReference>
<dbReference type="GO" id="GO:0008519">
    <property type="term" value="F:ammonium channel activity"/>
    <property type="evidence" value="ECO:0007669"/>
    <property type="project" value="InterPro"/>
</dbReference>
<keyword evidence="5 9" id="KW-0812">Transmembrane</keyword>
<name>A0AAW0TGQ7_SCYPA</name>
<dbReference type="InterPro" id="IPR024041">
    <property type="entry name" value="NH4_transpt_AmtB-like_dom"/>
</dbReference>
<evidence type="ECO:0000256" key="8">
    <source>
        <dbReference type="ARBA" id="ARBA00023177"/>
    </source>
</evidence>
<evidence type="ECO:0000256" key="4">
    <source>
        <dbReference type="ARBA" id="ARBA00022448"/>
    </source>
</evidence>
<dbReference type="InterPro" id="IPR029020">
    <property type="entry name" value="Ammonium/urea_transptr"/>
</dbReference>
<comment type="caution">
    <text evidence="12">The sequence shown here is derived from an EMBL/GenBank/DDBJ whole genome shotgun (WGS) entry which is preliminary data.</text>
</comment>
<dbReference type="Gene3D" id="1.10.3430.10">
    <property type="entry name" value="Ammonium transporter AmtB like domains"/>
    <property type="match status" value="1"/>
</dbReference>
<keyword evidence="13" id="KW-1185">Reference proteome</keyword>
<feature type="transmembrane region" description="Helical" evidence="9">
    <location>
        <begin position="407"/>
        <end position="423"/>
    </location>
</feature>
<gene>
    <name evidence="12" type="ORF">O3P69_010596</name>
</gene>
<evidence type="ECO:0000256" key="5">
    <source>
        <dbReference type="ARBA" id="ARBA00022692"/>
    </source>
</evidence>
<dbReference type="GO" id="GO:0097272">
    <property type="term" value="P:ammonium homeostasis"/>
    <property type="evidence" value="ECO:0007669"/>
    <property type="project" value="TreeGrafter"/>
</dbReference>
<organism evidence="12 13">
    <name type="scientific">Scylla paramamosain</name>
    <name type="common">Mud crab</name>
    <dbReference type="NCBI Taxonomy" id="85552"/>
    <lineage>
        <taxon>Eukaryota</taxon>
        <taxon>Metazoa</taxon>
        <taxon>Ecdysozoa</taxon>
        <taxon>Arthropoda</taxon>
        <taxon>Crustacea</taxon>
        <taxon>Multicrustacea</taxon>
        <taxon>Malacostraca</taxon>
        <taxon>Eumalacostraca</taxon>
        <taxon>Eucarida</taxon>
        <taxon>Decapoda</taxon>
        <taxon>Pleocyemata</taxon>
        <taxon>Brachyura</taxon>
        <taxon>Eubrachyura</taxon>
        <taxon>Portunoidea</taxon>
        <taxon>Portunidae</taxon>
        <taxon>Portuninae</taxon>
        <taxon>Scylla</taxon>
    </lineage>
</organism>
<evidence type="ECO:0000256" key="1">
    <source>
        <dbReference type="ARBA" id="ARBA00004141"/>
    </source>
</evidence>
<feature type="transmembrane region" description="Helical" evidence="9">
    <location>
        <begin position="435"/>
        <end position="455"/>
    </location>
</feature>
<feature type="compositionally biased region" description="Basic and acidic residues" evidence="10">
    <location>
        <begin position="605"/>
        <end position="617"/>
    </location>
</feature>
<evidence type="ECO:0000256" key="2">
    <source>
        <dbReference type="ARBA" id="ARBA00005887"/>
    </source>
</evidence>
<dbReference type="SUPFAM" id="SSF111352">
    <property type="entry name" value="Ammonium transporter"/>
    <property type="match status" value="1"/>
</dbReference>
<dbReference type="Pfam" id="PF00909">
    <property type="entry name" value="Ammonium_transp"/>
    <property type="match status" value="1"/>
</dbReference>
<comment type="similarity">
    <text evidence="3">Belongs to the ammonium transporter (TC 2.A.49) family. Rh subfamily.</text>
</comment>
<dbReference type="EMBL" id="JARAKH010000031">
    <property type="protein sequence ID" value="KAK8385950.1"/>
    <property type="molecule type" value="Genomic_DNA"/>
</dbReference>